<keyword evidence="3" id="KW-0436">Ligase</keyword>
<dbReference type="InterPro" id="IPR011761">
    <property type="entry name" value="ATP-grasp"/>
</dbReference>
<evidence type="ECO:0000313" key="4">
    <source>
        <dbReference type="Proteomes" id="UP001596481"/>
    </source>
</evidence>
<name>A0ABD5ZHE3_9EURY</name>
<dbReference type="Gene3D" id="3.30.470.20">
    <property type="entry name" value="ATP-grasp fold, B domain"/>
    <property type="match status" value="1"/>
</dbReference>
<keyword evidence="1" id="KW-0067">ATP-binding</keyword>
<proteinExistence type="predicted"/>
<feature type="domain" description="ATP-grasp" evidence="2">
    <location>
        <begin position="88"/>
        <end position="288"/>
    </location>
</feature>
<dbReference type="GO" id="GO:0016874">
    <property type="term" value="F:ligase activity"/>
    <property type="evidence" value="ECO:0007669"/>
    <property type="project" value="UniProtKB-KW"/>
</dbReference>
<dbReference type="Pfam" id="PF08443">
    <property type="entry name" value="RimK"/>
    <property type="match status" value="1"/>
</dbReference>
<dbReference type="Gene3D" id="3.30.1490.20">
    <property type="entry name" value="ATP-grasp fold, A domain"/>
    <property type="match status" value="1"/>
</dbReference>
<evidence type="ECO:0000256" key="1">
    <source>
        <dbReference type="PROSITE-ProRule" id="PRU00409"/>
    </source>
</evidence>
<dbReference type="GO" id="GO:0005524">
    <property type="term" value="F:ATP binding"/>
    <property type="evidence" value="ECO:0007669"/>
    <property type="project" value="UniProtKB-UniRule"/>
</dbReference>
<dbReference type="InterPro" id="IPR013651">
    <property type="entry name" value="ATP-grasp_RimK-type"/>
</dbReference>
<comment type="caution">
    <text evidence="3">The sequence shown here is derived from an EMBL/GenBank/DDBJ whole genome shotgun (WGS) entry which is preliminary data.</text>
</comment>
<reference evidence="3 4" key="1">
    <citation type="journal article" date="2019" name="Int. J. Syst. Evol. Microbiol.">
        <title>The Global Catalogue of Microorganisms (GCM) 10K type strain sequencing project: providing services to taxonomists for standard genome sequencing and annotation.</title>
        <authorList>
            <consortium name="The Broad Institute Genomics Platform"/>
            <consortium name="The Broad Institute Genome Sequencing Center for Infectious Disease"/>
            <person name="Wu L."/>
            <person name="Ma J."/>
        </authorList>
    </citation>
    <scope>NUCLEOTIDE SEQUENCE [LARGE SCALE GENOMIC DNA]</scope>
    <source>
        <strain evidence="3 4">DSM 29988</strain>
    </source>
</reference>
<dbReference type="PANTHER" id="PTHR21621">
    <property type="entry name" value="RIBOSOMAL PROTEIN S6 MODIFICATION PROTEIN"/>
    <property type="match status" value="1"/>
</dbReference>
<keyword evidence="1" id="KW-0547">Nucleotide-binding</keyword>
<evidence type="ECO:0000259" key="2">
    <source>
        <dbReference type="PROSITE" id="PS50975"/>
    </source>
</evidence>
<sequence length="291" mass="31746">MRRLAVTTSSETFARMRGPLAARGIEVGHLPAKEFALDLTRPPTEEFDVGFVYPSRMMEGGVIDARYDIPWVNTREDILASRNKGGVIAALSRADIPVPKTVAVSNPVEDDELVSAVESAGLDFPLVVKPNSTTRGVGIAKAHDVDSLLGIVDHQNLVHDFRATGDKSYLVQEWLPDARDYRIMLLDGEIVGGVERRLSDEARADGRWKHNVHRGADAVGIDVPDEHRELAKAVAETLGIRYLGVDLLESNGRLVVSETNARPTIDDAGKYEDGFFDALAALIERVAKNAA</sequence>
<dbReference type="SUPFAM" id="SSF56059">
    <property type="entry name" value="Glutathione synthetase ATP-binding domain-like"/>
    <property type="match status" value="1"/>
</dbReference>
<keyword evidence="4" id="KW-1185">Reference proteome</keyword>
<dbReference type="EMBL" id="JBHTAA010000005">
    <property type="protein sequence ID" value="MFC7204606.1"/>
    <property type="molecule type" value="Genomic_DNA"/>
</dbReference>
<dbReference type="AlphaFoldDB" id="A0ABD5ZHE3"/>
<dbReference type="Proteomes" id="UP001596481">
    <property type="component" value="Unassembled WGS sequence"/>
</dbReference>
<dbReference type="InterPro" id="IPR013815">
    <property type="entry name" value="ATP_grasp_subdomain_1"/>
</dbReference>
<accession>A0ABD5ZHE3</accession>
<gene>
    <name evidence="3" type="ORF">ACFQJC_13885</name>
</gene>
<dbReference type="PANTHER" id="PTHR21621:SF0">
    <property type="entry name" value="BETA-CITRYLGLUTAMATE SYNTHASE B-RELATED"/>
    <property type="match status" value="1"/>
</dbReference>
<dbReference type="RefSeq" id="WP_390224444.1">
    <property type="nucleotide sequence ID" value="NZ_JBHTAA010000005.1"/>
</dbReference>
<dbReference type="PROSITE" id="PS50975">
    <property type="entry name" value="ATP_GRASP"/>
    <property type="match status" value="1"/>
</dbReference>
<protein>
    <submittedName>
        <fullName evidence="3">RimK family alpha-L-glutamate ligase</fullName>
    </submittedName>
</protein>
<evidence type="ECO:0000313" key="3">
    <source>
        <dbReference type="EMBL" id="MFC7204606.1"/>
    </source>
</evidence>
<organism evidence="3 4">
    <name type="scientific">Haloferax namakaokahaiae</name>
    <dbReference type="NCBI Taxonomy" id="1748331"/>
    <lineage>
        <taxon>Archaea</taxon>
        <taxon>Methanobacteriati</taxon>
        <taxon>Methanobacteriota</taxon>
        <taxon>Stenosarchaea group</taxon>
        <taxon>Halobacteria</taxon>
        <taxon>Halobacteriales</taxon>
        <taxon>Haloferacaceae</taxon>
        <taxon>Haloferax</taxon>
    </lineage>
</organism>